<dbReference type="InterPro" id="IPR011604">
    <property type="entry name" value="PDDEXK-like_dom_sf"/>
</dbReference>
<dbReference type="Pfam" id="PF09588">
    <property type="entry name" value="YqaJ"/>
    <property type="match status" value="1"/>
</dbReference>
<evidence type="ECO:0000259" key="2">
    <source>
        <dbReference type="Pfam" id="PF09588"/>
    </source>
</evidence>
<protein>
    <submittedName>
        <fullName evidence="3">YqaJ-like viral recombinase domain</fullName>
    </submittedName>
</protein>
<proteinExistence type="predicted"/>
<dbReference type="InterPro" id="IPR051703">
    <property type="entry name" value="NF-kappa-B_Signaling_Reg"/>
</dbReference>
<dbReference type="SUPFAM" id="SSF52980">
    <property type="entry name" value="Restriction endonuclease-like"/>
    <property type="match status" value="1"/>
</dbReference>
<feature type="region of interest" description="Disordered" evidence="1">
    <location>
        <begin position="599"/>
        <end position="618"/>
    </location>
</feature>
<reference evidence="3" key="1">
    <citation type="journal article" date="2017" name="Science">
        <title>Giant viruses with an expanded complement of translation system components.</title>
        <authorList>
            <person name="Schulz F."/>
            <person name="Yutin N."/>
            <person name="Ivanova N.N."/>
            <person name="Ortega D.R."/>
            <person name="Lee T.K."/>
            <person name="Vierheilig J."/>
            <person name="Daims H."/>
            <person name="Horn M."/>
            <person name="Wagner M."/>
            <person name="Jensen G.J."/>
            <person name="Kyrpides N.C."/>
            <person name="Koonin E.V."/>
            <person name="Woyke T."/>
        </authorList>
    </citation>
    <scope>NUCLEOTIDE SEQUENCE</scope>
    <source>
        <strain evidence="3">KNV1</strain>
    </source>
</reference>
<sequence length="636" mass="75654">MSLSRNTINQFKKYIQENHEDKTYTEDELVQIIEKCIDQLHQQNIITEDSKSIAKIFAIYHIYNSESFDKYQFNTKRRSKHRDYHQKLLEQLKLIIDPKVVEFEEIDIGKESEVIINVDQNALPITIADETINMKDEKKETVIETDSEEVILFEEFEYKYPPNLPFKLTKRTDEIYEPFGTQWYHDEQVDDLLNETCLAFEKQFDIVRAIKVPDQRTPEWYEMRDGKITASDGGTVLDQNHHDYQYKFILKKTTDVPFLSNKFVHHGKKYEDVATKIYEYRMNVLTEEFGLIGHPIHKFLGASPDRICGKYKLDGIHRSKYVGRMLEIKCPLVRKINMEGDIIDHICPIYYWIQVQLQLECCDLEECDFWQCELKEYDSREEFNNDTDPDEPFRSKTTTFEKGCVIQLLPKNRMQDLIDGKHDDVVYDSSMYIYPPKIEMSPYDCDIWISEQLCEINTNPKYNDYFFDKVLYWKLTTSKCVTINRDREWFAASLPQFKQMWDYVLFFRQNKDKLEILLDFINSLSIKKNKVIMDVVKKLCDATNPNYQNIIKDIQTLTVTNKTNKETKANNKIIYEEQEYLFVNTKANDDYKFVNKNKNNTSNYVNKNNSNTSNYGNKPFKPTYAKKIDNNDYMFS</sequence>
<dbReference type="InterPro" id="IPR011335">
    <property type="entry name" value="Restrct_endonuc-II-like"/>
</dbReference>
<dbReference type="CDD" id="cd22343">
    <property type="entry name" value="PDDEXK_lambda_exonuclease-like"/>
    <property type="match status" value="1"/>
</dbReference>
<dbReference type="PANTHER" id="PTHR46609:SF6">
    <property type="entry name" value="EXONUCLEASE, PHAGE-TYPE_RECB, C-TERMINAL DOMAIN-CONTAINING PROTEIN-RELATED"/>
    <property type="match status" value="1"/>
</dbReference>
<evidence type="ECO:0000256" key="1">
    <source>
        <dbReference type="SAM" id="MobiDB-lite"/>
    </source>
</evidence>
<dbReference type="InterPro" id="IPR017482">
    <property type="entry name" value="Lambda-type_endonuclease"/>
</dbReference>
<feature type="compositionally biased region" description="Low complexity" evidence="1">
    <location>
        <begin position="599"/>
        <end position="615"/>
    </location>
</feature>
<accession>A0A1V0SJE7</accession>
<feature type="domain" description="YqaJ viral recombinase" evidence="2">
    <location>
        <begin position="219"/>
        <end position="363"/>
    </location>
</feature>
<evidence type="ECO:0000313" key="3">
    <source>
        <dbReference type="EMBL" id="ARF11781.1"/>
    </source>
</evidence>
<dbReference type="Gene3D" id="3.90.320.10">
    <property type="match status" value="1"/>
</dbReference>
<name>A0A1V0SJE7_9VIRU</name>
<dbReference type="InterPro" id="IPR019080">
    <property type="entry name" value="YqaJ_viral_recombinase"/>
</dbReference>
<dbReference type="NCBIfam" id="TIGR03033">
    <property type="entry name" value="phage_rel_nuc"/>
    <property type="match status" value="1"/>
</dbReference>
<organism evidence="3">
    <name type="scientific">Klosneuvirus KNV1</name>
    <dbReference type="NCBI Taxonomy" id="1977640"/>
    <lineage>
        <taxon>Viruses</taxon>
        <taxon>Varidnaviria</taxon>
        <taxon>Bamfordvirae</taxon>
        <taxon>Nucleocytoviricota</taxon>
        <taxon>Megaviricetes</taxon>
        <taxon>Imitervirales</taxon>
        <taxon>Mimiviridae</taxon>
        <taxon>Klosneuvirinae</taxon>
        <taxon>Klosneuvirus</taxon>
    </lineage>
</organism>
<dbReference type="PANTHER" id="PTHR46609">
    <property type="entry name" value="EXONUCLEASE, PHAGE-TYPE/RECB, C-TERMINAL DOMAIN-CONTAINING PROTEIN"/>
    <property type="match status" value="1"/>
</dbReference>
<gene>
    <name evidence="3" type="ORF">Klosneuvirus_2_217</name>
</gene>
<dbReference type="EMBL" id="KY684109">
    <property type="protein sequence ID" value="ARF11781.1"/>
    <property type="molecule type" value="Genomic_DNA"/>
</dbReference>